<gene>
    <name evidence="1" type="ORF">J4203_07635</name>
</gene>
<evidence type="ECO:0000313" key="2">
    <source>
        <dbReference type="Proteomes" id="UP000678237"/>
    </source>
</evidence>
<organism evidence="1 2">
    <name type="scientific">Candidatus Iainarchaeum sp</name>
    <dbReference type="NCBI Taxonomy" id="3101447"/>
    <lineage>
        <taxon>Archaea</taxon>
        <taxon>Candidatus Iainarchaeota</taxon>
        <taxon>Candidatus Iainarchaeia</taxon>
        <taxon>Candidatus Iainarchaeales</taxon>
        <taxon>Candidatus Iainarchaeaceae</taxon>
        <taxon>Candidatus Iainarchaeum</taxon>
    </lineage>
</organism>
<name>A0A8T4LAJ1_9ARCH</name>
<reference evidence="1" key="1">
    <citation type="submission" date="2021-03" db="EMBL/GenBank/DDBJ databases">
        <authorList>
            <person name="Jaffe A."/>
        </authorList>
    </citation>
    <scope>NUCLEOTIDE SEQUENCE</scope>
    <source>
        <strain evidence="1">RIFCSPLOWO2_01_FULL_58_19</strain>
    </source>
</reference>
<dbReference type="AlphaFoldDB" id="A0A8T4LAJ1"/>
<dbReference type="EMBL" id="JAGVWE010000007">
    <property type="protein sequence ID" value="MBS3063707.1"/>
    <property type="molecule type" value="Genomic_DNA"/>
</dbReference>
<accession>A0A8T4LAJ1</accession>
<sequence length="137" mass="15382">MKKRYILAALIILALLGFLFPSETKDKTYADEEADKGRAEKEISAAISEIKGWLNVNEVGVFDWEGLANPKGDGIIVAGSHNNERIIAYVVNLEKSNYERICAINGTGMQYLDRRVANGKVQYCENLSFDDVENFFK</sequence>
<proteinExistence type="predicted"/>
<reference evidence="1" key="2">
    <citation type="submission" date="2021-05" db="EMBL/GenBank/DDBJ databases">
        <title>Protein family content uncovers lineage relationships and bacterial pathway maintenance mechanisms in DPANN archaea.</title>
        <authorList>
            <person name="Castelle C.J."/>
            <person name="Meheust R."/>
            <person name="Jaffe A.L."/>
            <person name="Seitz K."/>
            <person name="Gong X."/>
            <person name="Baker B.J."/>
            <person name="Banfield J.F."/>
        </authorList>
    </citation>
    <scope>NUCLEOTIDE SEQUENCE</scope>
    <source>
        <strain evidence="1">RIFCSPLOWO2_01_FULL_58_19</strain>
    </source>
</reference>
<evidence type="ECO:0000313" key="1">
    <source>
        <dbReference type="EMBL" id="MBS3063707.1"/>
    </source>
</evidence>
<protein>
    <submittedName>
        <fullName evidence="1">Uncharacterized protein</fullName>
    </submittedName>
</protein>
<dbReference type="Proteomes" id="UP000678237">
    <property type="component" value="Unassembled WGS sequence"/>
</dbReference>
<comment type="caution">
    <text evidence="1">The sequence shown here is derived from an EMBL/GenBank/DDBJ whole genome shotgun (WGS) entry which is preliminary data.</text>
</comment>